<sequence>MIEEFNSKHFNLEKVSPSVYAAIAKEGGGSAANAGFVDLGDKVMVFDTFNTQQASEDLRYIAEKVTKQPITWVINSHWHGDHIRGNQTFNDRNIISSEITYSKMKEIHPSRISKQKNDLQGLSHYIESLSEKNDPALQDQIHFLRELERSLPTLKLTLPHQTFNGELTFFGTTCSAKLFSLGGGHSICDAILYIPEEKVIFMGDLLFVRCHPTFFEESNPDKWVEILRKVVDFDFEAAIPGHGSVGGKDDVNQLIHYINELQDAVRECGSIEEIDIPEKYRDWKSPDVFYQNIKLLNHAQNGLSD</sequence>
<dbReference type="EMBL" id="JBJOSA010000007">
    <property type="protein sequence ID" value="MFL8937170.1"/>
    <property type="molecule type" value="Genomic_DNA"/>
</dbReference>
<comment type="caution">
    <text evidence="2">The sequence shown here is derived from an EMBL/GenBank/DDBJ whole genome shotgun (WGS) entry which is preliminary data.</text>
</comment>
<dbReference type="InterPro" id="IPR036866">
    <property type="entry name" value="RibonucZ/Hydroxyglut_hydro"/>
</dbReference>
<dbReference type="PANTHER" id="PTHR42951">
    <property type="entry name" value="METALLO-BETA-LACTAMASE DOMAIN-CONTAINING"/>
    <property type="match status" value="1"/>
</dbReference>
<organism evidence="2 3">
    <name type="scientific">Rossellomorea oryzaecorticis</name>
    <dbReference type="NCBI Taxonomy" id="1396505"/>
    <lineage>
        <taxon>Bacteria</taxon>
        <taxon>Bacillati</taxon>
        <taxon>Bacillota</taxon>
        <taxon>Bacilli</taxon>
        <taxon>Bacillales</taxon>
        <taxon>Bacillaceae</taxon>
        <taxon>Rossellomorea</taxon>
    </lineage>
</organism>
<keyword evidence="3" id="KW-1185">Reference proteome</keyword>
<dbReference type="CDD" id="cd16282">
    <property type="entry name" value="metallo-hydrolase-like_MBL-fold"/>
    <property type="match status" value="1"/>
</dbReference>
<dbReference type="InterPro" id="IPR001279">
    <property type="entry name" value="Metallo-B-lactamas"/>
</dbReference>
<protein>
    <submittedName>
        <fullName evidence="2">MBL fold metallo-hydrolase</fullName>
    </submittedName>
</protein>
<name>A0ABW8VQJ5_9BACI</name>
<dbReference type="Proteomes" id="UP001628668">
    <property type="component" value="Unassembled WGS sequence"/>
</dbReference>
<dbReference type="Gene3D" id="3.60.15.10">
    <property type="entry name" value="Ribonuclease Z/Hydroxyacylglutathione hydrolase-like"/>
    <property type="match status" value="1"/>
</dbReference>
<dbReference type="Pfam" id="PF00753">
    <property type="entry name" value="Lactamase_B"/>
    <property type="match status" value="1"/>
</dbReference>
<accession>A0ABW8VQJ5</accession>
<feature type="domain" description="Metallo-beta-lactamase" evidence="1">
    <location>
        <begin position="31"/>
        <end position="242"/>
    </location>
</feature>
<dbReference type="RefSeq" id="WP_411159548.1">
    <property type="nucleotide sequence ID" value="NZ_JBJOSA010000007.1"/>
</dbReference>
<proteinExistence type="predicted"/>
<dbReference type="SMART" id="SM00849">
    <property type="entry name" value="Lactamase_B"/>
    <property type="match status" value="1"/>
</dbReference>
<gene>
    <name evidence="2" type="ORF">ACKA06_10255</name>
</gene>
<evidence type="ECO:0000313" key="2">
    <source>
        <dbReference type="EMBL" id="MFL8937170.1"/>
    </source>
</evidence>
<reference evidence="2 3" key="1">
    <citation type="submission" date="2024-12" db="EMBL/GenBank/DDBJ databases">
        <authorList>
            <person name="Li X."/>
            <person name="Zhang D."/>
        </authorList>
    </citation>
    <scope>NUCLEOTIDE SEQUENCE [LARGE SCALE GENOMIC DNA]</scope>
    <source>
        <strain evidence="2 3">JCM19602</strain>
    </source>
</reference>
<dbReference type="SUPFAM" id="SSF56281">
    <property type="entry name" value="Metallo-hydrolase/oxidoreductase"/>
    <property type="match status" value="1"/>
</dbReference>
<evidence type="ECO:0000259" key="1">
    <source>
        <dbReference type="SMART" id="SM00849"/>
    </source>
</evidence>
<dbReference type="PANTHER" id="PTHR42951:SF4">
    <property type="entry name" value="ACYL-COENZYME A THIOESTERASE MBLAC2"/>
    <property type="match status" value="1"/>
</dbReference>
<evidence type="ECO:0000313" key="3">
    <source>
        <dbReference type="Proteomes" id="UP001628668"/>
    </source>
</evidence>
<dbReference type="InterPro" id="IPR050855">
    <property type="entry name" value="NDM-1-like"/>
</dbReference>